<protein>
    <submittedName>
        <fullName evidence="2">Uncharacterized protein</fullName>
    </submittedName>
</protein>
<gene>
    <name evidence="2" type="ORF">PAHAL_5G288100</name>
</gene>
<feature type="region of interest" description="Disordered" evidence="1">
    <location>
        <begin position="1"/>
        <end position="29"/>
    </location>
</feature>
<organism evidence="2">
    <name type="scientific">Panicum hallii</name>
    <dbReference type="NCBI Taxonomy" id="206008"/>
    <lineage>
        <taxon>Eukaryota</taxon>
        <taxon>Viridiplantae</taxon>
        <taxon>Streptophyta</taxon>
        <taxon>Embryophyta</taxon>
        <taxon>Tracheophyta</taxon>
        <taxon>Spermatophyta</taxon>
        <taxon>Magnoliopsida</taxon>
        <taxon>Liliopsida</taxon>
        <taxon>Poales</taxon>
        <taxon>Poaceae</taxon>
        <taxon>PACMAD clade</taxon>
        <taxon>Panicoideae</taxon>
        <taxon>Panicodae</taxon>
        <taxon>Paniceae</taxon>
        <taxon>Panicinae</taxon>
        <taxon>Panicum</taxon>
        <taxon>Panicum sect. Panicum</taxon>
    </lineage>
</organism>
<dbReference type="AlphaFoldDB" id="A0A2S3HV45"/>
<dbReference type="Gramene" id="PAN30505">
    <property type="protein sequence ID" value="PAN30505"/>
    <property type="gene ID" value="PAHAL_5G288100"/>
</dbReference>
<reference evidence="2" key="1">
    <citation type="submission" date="2018-04" db="EMBL/GenBank/DDBJ databases">
        <title>WGS assembly of Panicum hallii.</title>
        <authorList>
            <person name="Lovell J."/>
            <person name="Jenkins J."/>
            <person name="Lowry D."/>
            <person name="Mamidi S."/>
            <person name="Sreedasyam A."/>
            <person name="Weng X."/>
            <person name="Barry K."/>
            <person name="Bonette J."/>
            <person name="Campitelli B."/>
            <person name="Daum C."/>
            <person name="Gordon S."/>
            <person name="Gould B."/>
            <person name="Lipzen A."/>
            <person name="Macqueen A."/>
            <person name="Palacio-Mejia J."/>
            <person name="Plott C."/>
            <person name="Shakirov E."/>
            <person name="Shu S."/>
            <person name="Yoshinaga Y."/>
            <person name="Zane M."/>
            <person name="Rokhsar D."/>
            <person name="Grimwood J."/>
            <person name="Schmutz J."/>
            <person name="Juenger T."/>
        </authorList>
    </citation>
    <scope>NUCLEOTIDE SEQUENCE [LARGE SCALE GENOMIC DNA]</scope>
    <source>
        <strain evidence="2">FIL2</strain>
    </source>
</reference>
<proteinExistence type="predicted"/>
<evidence type="ECO:0000256" key="1">
    <source>
        <dbReference type="SAM" id="MobiDB-lite"/>
    </source>
</evidence>
<evidence type="ECO:0000313" key="2">
    <source>
        <dbReference type="EMBL" id="PAN30505.1"/>
    </source>
</evidence>
<name>A0A2S3HV45_9POAL</name>
<sequence>MESPLPDDRRAWPPVGLSCSPSRRAPWPAPLLPPSLPRCFPIRARSAPGRPNSGPPQNPTCRSRSSPSSTLLSDTPSSIAIVALLLPIKILPAVSRWG</sequence>
<dbReference type="Proteomes" id="UP000243499">
    <property type="component" value="Chromosome 5"/>
</dbReference>
<feature type="region of interest" description="Disordered" evidence="1">
    <location>
        <begin position="42"/>
        <end position="73"/>
    </location>
</feature>
<accession>A0A2S3HV45</accession>
<feature type="compositionally biased region" description="Low complexity" evidence="1">
    <location>
        <begin position="62"/>
        <end position="73"/>
    </location>
</feature>
<dbReference type="EMBL" id="CM008050">
    <property type="protein sequence ID" value="PAN30505.1"/>
    <property type="molecule type" value="Genomic_DNA"/>
</dbReference>
<feature type="compositionally biased region" description="Basic and acidic residues" evidence="1">
    <location>
        <begin position="1"/>
        <end position="11"/>
    </location>
</feature>